<dbReference type="Proteomes" id="UP000035642">
    <property type="component" value="Unassembled WGS sequence"/>
</dbReference>
<reference evidence="1" key="1">
    <citation type="submission" date="2012-09" db="EMBL/GenBank/DDBJ databases">
        <authorList>
            <person name="Martin A.A."/>
        </authorList>
    </citation>
    <scope>NUCLEOTIDE SEQUENCE</scope>
</reference>
<evidence type="ECO:0000313" key="1">
    <source>
        <dbReference type="Proteomes" id="UP000035642"/>
    </source>
</evidence>
<dbReference type="WBParaSite" id="ACAC_0001226401-mRNA-1">
    <property type="protein sequence ID" value="ACAC_0001226401-mRNA-1"/>
    <property type="gene ID" value="ACAC_0001226401"/>
</dbReference>
<sequence>MQAFLERNSNDGFALADGNDFRLIEWASRTSPCQKQITNMDEARASEKQIEIMLEPIKSLMTGHLSIPGNK</sequence>
<reference evidence="2" key="2">
    <citation type="submission" date="2017-02" db="UniProtKB">
        <authorList>
            <consortium name="WormBaseParasite"/>
        </authorList>
    </citation>
    <scope>IDENTIFICATION</scope>
</reference>
<keyword evidence="1" id="KW-1185">Reference proteome</keyword>
<organism evidence="1 2">
    <name type="scientific">Angiostrongylus cantonensis</name>
    <name type="common">Rat lungworm</name>
    <dbReference type="NCBI Taxonomy" id="6313"/>
    <lineage>
        <taxon>Eukaryota</taxon>
        <taxon>Metazoa</taxon>
        <taxon>Ecdysozoa</taxon>
        <taxon>Nematoda</taxon>
        <taxon>Chromadorea</taxon>
        <taxon>Rhabditida</taxon>
        <taxon>Rhabditina</taxon>
        <taxon>Rhabditomorpha</taxon>
        <taxon>Strongyloidea</taxon>
        <taxon>Metastrongylidae</taxon>
        <taxon>Angiostrongylus</taxon>
    </lineage>
</organism>
<dbReference type="AlphaFoldDB" id="A0A0K0DL28"/>
<name>A0A0K0DL28_ANGCA</name>
<protein>
    <submittedName>
        <fullName evidence="2">Uncharacterized protein</fullName>
    </submittedName>
</protein>
<accession>A0A0K0DL28</accession>
<evidence type="ECO:0000313" key="2">
    <source>
        <dbReference type="WBParaSite" id="ACAC_0001226401-mRNA-1"/>
    </source>
</evidence>
<proteinExistence type="predicted"/>